<dbReference type="Pfam" id="PF04313">
    <property type="entry name" value="HSDR_N"/>
    <property type="match status" value="1"/>
</dbReference>
<comment type="caution">
    <text evidence="2">The sequence shown here is derived from an EMBL/GenBank/DDBJ whole genome shotgun (WGS) entry which is preliminary data.</text>
</comment>
<evidence type="ECO:0000313" key="2">
    <source>
        <dbReference type="EMBL" id="MBF4468244.1"/>
    </source>
</evidence>
<dbReference type="InterPro" id="IPR055180">
    <property type="entry name" value="HsdR_RecA-like_helicase_dom_2"/>
</dbReference>
<dbReference type="RefSeq" id="WP_278521973.1">
    <property type="nucleotide sequence ID" value="NZ_JADIIN010000020.1"/>
</dbReference>
<proteinExistence type="predicted"/>
<organism evidence="2 3">
    <name type="scientific">Methanobrevibacter arboriphilus</name>
    <dbReference type="NCBI Taxonomy" id="39441"/>
    <lineage>
        <taxon>Archaea</taxon>
        <taxon>Methanobacteriati</taxon>
        <taxon>Methanobacteriota</taxon>
        <taxon>Methanomada group</taxon>
        <taxon>Methanobacteria</taxon>
        <taxon>Methanobacteriales</taxon>
        <taxon>Methanobacteriaceae</taxon>
        <taxon>Methanobrevibacter</taxon>
    </lineage>
</organism>
<dbReference type="GO" id="GO:0009035">
    <property type="term" value="F:type I site-specific deoxyribonuclease activity"/>
    <property type="evidence" value="ECO:0007669"/>
    <property type="project" value="UniProtKB-EC"/>
</dbReference>
<dbReference type="Pfam" id="PF22679">
    <property type="entry name" value="T1R_D3-like"/>
    <property type="match status" value="1"/>
</dbReference>
<dbReference type="InterPro" id="IPR040980">
    <property type="entry name" value="SWI2_SNF2"/>
</dbReference>
<dbReference type="AlphaFoldDB" id="A0A843AC40"/>
<feature type="domain" description="Helicase ATP-binding" evidence="1">
    <location>
        <begin position="271"/>
        <end position="465"/>
    </location>
</feature>
<keyword evidence="2" id="KW-0378">Hydrolase</keyword>
<evidence type="ECO:0000259" key="1">
    <source>
        <dbReference type="PROSITE" id="PS51192"/>
    </source>
</evidence>
<dbReference type="PANTHER" id="PTHR42927:SF1">
    <property type="entry name" value="HELICASE SUPERFAMILY 1 AND 2 DOMAIN-CONTAINING PROTEIN"/>
    <property type="match status" value="1"/>
</dbReference>
<evidence type="ECO:0000313" key="3">
    <source>
        <dbReference type="Proteomes" id="UP000658733"/>
    </source>
</evidence>
<name>A0A843AC40_METAZ</name>
<dbReference type="CDD" id="cd22332">
    <property type="entry name" value="HsdR_N"/>
    <property type="match status" value="1"/>
</dbReference>
<dbReference type="InterPro" id="IPR007409">
    <property type="entry name" value="Restrct_endonuc_type1_HsdR_N"/>
</dbReference>
<dbReference type="GO" id="GO:0009307">
    <property type="term" value="P:DNA restriction-modification system"/>
    <property type="evidence" value="ECO:0007669"/>
    <property type="project" value="UniProtKB-KW"/>
</dbReference>
<dbReference type="Proteomes" id="UP000658733">
    <property type="component" value="Unassembled WGS sequence"/>
</dbReference>
<dbReference type="EMBL" id="JADIIN010000020">
    <property type="protein sequence ID" value="MBF4468244.1"/>
    <property type="molecule type" value="Genomic_DNA"/>
</dbReference>
<keyword evidence="2" id="KW-0255">Endonuclease</keyword>
<dbReference type="GO" id="GO:0005524">
    <property type="term" value="F:ATP binding"/>
    <property type="evidence" value="ECO:0007669"/>
    <property type="project" value="UniProtKB-KW"/>
</dbReference>
<dbReference type="PANTHER" id="PTHR42927">
    <property type="entry name" value="HELICASE SUPERFAMILY 1 AND 2 DOMAIN-CONTAINING PROTEIN"/>
    <property type="match status" value="1"/>
</dbReference>
<dbReference type="GO" id="GO:0120545">
    <property type="term" value="F:nucleic acid conformation isomerase activity"/>
    <property type="evidence" value="ECO:0007669"/>
    <property type="project" value="UniProtKB-ARBA"/>
</dbReference>
<gene>
    <name evidence="2" type="ORF">ISP01_02450</name>
</gene>
<dbReference type="InterPro" id="IPR014001">
    <property type="entry name" value="Helicase_ATP-bd"/>
</dbReference>
<dbReference type="SMART" id="SM00487">
    <property type="entry name" value="DEXDc"/>
    <property type="match status" value="1"/>
</dbReference>
<dbReference type="Gene3D" id="3.90.1570.50">
    <property type="match status" value="1"/>
</dbReference>
<sequence>MTTNTLEKDFQNEIVNYFSNTGYVKRKSNDFSENIAIDAELTLKFIKDTQLKEWEKFERIYNENSEEKFFFRLFNEIEKKGTIDVLRNGFKDVGAYFNLFYPKPNNSKNPDLFENFEKNIFSVIDELKYNEGNNNRIDVVLFINGLPIVTIELKDTFSQGVENAIKQYKEDRDPKDKIFNRCLVHFAMSDEKIYMTTKLDKEKTRFLPFNKDIINPVIKDDYKTSYLYKNILQINKLSKLISNFIFEEKSNGGYTTIFPRFHQLDCVDLLIENSNPGTNYLIQHSAGSGKTKTIAWLAHNLIKKFDENDERVYDMVVVISDRKVIDKQLQDQVKAIEKQKGTVKLIDKNSKQLAESLKTGKNIVVTTLQKFPHILEETKNMDNRKYAVIIDEAHSSQTGSFARSMKGVLGKSDNNNEDLSIEDEIINELKSIKDLSNISFFAFTATPKNKTLEIFGTKNDLGESHPFHEYTMKQAIGEGFILDVLANYLTCPTYFNIIKTVEDDKEVEIKKTKKILRKFVEKHPVAISEKTELALDHFMNSTKAKINNQARAMLVTSSREQAVFYKKEFDKQIKEKNLPIKTLVAFTGILKHDGQEYTEDSMNDISNELIVSAFKKDPYRILIVANKFQTGFDEPLLHTMYVDKSLNGVTAVQTLSRVNRIHKNKNDTLILDFVNKTETIQNAFQDYYDSTYLTEGTDPHKLYSLWDKLIDFRIFDQEDVNKFVEYYKTNKPQSKLHYVLAPVVKDFKELSKEEQVEFKKTLRRYQSIYSFLSQLIPFEDVNLEKLFIFNKFLNKKLPTINNPLPFNILEDVDMDSYKIVENEVTSISLSGEGELNPLSDHNIRYKPEEKSKLSKIIKELNDAFGADFSDDNKVFLKQVKDNMLSNEELTNKILNNSKENVEAIFDRYFNKEMLNLLNTNLDFYQKLSKNNELMEKLKKDLLNLVYDQKSKNLLR</sequence>
<dbReference type="SUPFAM" id="SSF52540">
    <property type="entry name" value="P-loop containing nucleoside triphosphate hydrolases"/>
    <property type="match status" value="2"/>
</dbReference>
<dbReference type="Pfam" id="PF18766">
    <property type="entry name" value="SWI2_SNF2"/>
    <property type="match status" value="1"/>
</dbReference>
<protein>
    <submittedName>
        <fullName evidence="2">Type I restriction endonuclease subunit R</fullName>
    </submittedName>
</protein>
<dbReference type="Gene3D" id="3.40.50.300">
    <property type="entry name" value="P-loop containing nucleotide triphosphate hydrolases"/>
    <property type="match status" value="2"/>
</dbReference>
<dbReference type="PROSITE" id="PS51192">
    <property type="entry name" value="HELICASE_ATP_BIND_1"/>
    <property type="match status" value="1"/>
</dbReference>
<dbReference type="InterPro" id="IPR027417">
    <property type="entry name" value="P-loop_NTPase"/>
</dbReference>
<dbReference type="GO" id="GO:0003677">
    <property type="term" value="F:DNA binding"/>
    <property type="evidence" value="ECO:0007669"/>
    <property type="project" value="UniProtKB-KW"/>
</dbReference>
<accession>A0A843AC40</accession>
<reference evidence="2" key="1">
    <citation type="submission" date="2020-10" db="EMBL/GenBank/DDBJ databases">
        <title>Dehalococcoides mccartyi of a TCE/Cr reducing biochatode.</title>
        <authorList>
            <person name="Matturro B."/>
        </authorList>
    </citation>
    <scope>NUCLEOTIDE SEQUENCE</scope>
    <source>
        <strain evidence="2">Bin4</strain>
    </source>
</reference>
<keyword evidence="2" id="KW-0540">Nuclease</keyword>